<dbReference type="RefSeq" id="WP_208633908.1">
    <property type="nucleotide sequence ID" value="NZ_CP059319.1"/>
</dbReference>
<dbReference type="CDD" id="cd03228">
    <property type="entry name" value="ABCC_MRP_Like"/>
    <property type="match status" value="1"/>
</dbReference>
<feature type="transmembrane region" description="Helical" evidence="7">
    <location>
        <begin position="70"/>
        <end position="93"/>
    </location>
</feature>
<reference evidence="10" key="2">
    <citation type="submission" date="2021-04" db="EMBL/GenBank/DDBJ databases">
        <title>Isolation and genomic analysis of the ibuprofen-degrading bacterium Sphingomonas strain MPO218.</title>
        <authorList>
            <person name="Aulestia M."/>
            <person name="Flores A."/>
            <person name="Mangas E.L."/>
            <person name="Perez-Pulido A.J."/>
            <person name="Santero E."/>
            <person name="Camacho E.M."/>
        </authorList>
    </citation>
    <scope>NUCLEOTIDE SEQUENCE</scope>
    <source>
        <strain evidence="10">MPO218</strain>
    </source>
</reference>
<dbReference type="Gene3D" id="3.40.50.300">
    <property type="entry name" value="P-loop containing nucleotide triphosphate hydrolases"/>
    <property type="match status" value="1"/>
</dbReference>
<gene>
    <name evidence="10" type="ORF">HRJ34_09075</name>
</gene>
<dbReference type="SUPFAM" id="SSF90123">
    <property type="entry name" value="ABC transporter transmembrane region"/>
    <property type="match status" value="1"/>
</dbReference>
<evidence type="ECO:0000313" key="11">
    <source>
        <dbReference type="Proteomes" id="UP000664914"/>
    </source>
</evidence>
<keyword evidence="5 7" id="KW-1133">Transmembrane helix</keyword>
<dbReference type="PANTHER" id="PTHR24221">
    <property type="entry name" value="ATP-BINDING CASSETTE SUB-FAMILY B"/>
    <property type="match status" value="1"/>
</dbReference>
<dbReference type="Gene3D" id="1.20.1560.10">
    <property type="entry name" value="ABC transporter type 1, transmembrane domain"/>
    <property type="match status" value="1"/>
</dbReference>
<dbReference type="Proteomes" id="UP000664914">
    <property type="component" value="Chromosome"/>
</dbReference>
<dbReference type="PROSITE" id="PS50929">
    <property type="entry name" value="ABC_TM1F"/>
    <property type="match status" value="1"/>
</dbReference>
<name>A0A975D5V6_9SPHN</name>
<comment type="subcellular location">
    <subcellularLocation>
        <location evidence="1">Cell membrane</location>
        <topology evidence="1">Multi-pass membrane protein</topology>
    </subcellularLocation>
</comment>
<dbReference type="InterPro" id="IPR039421">
    <property type="entry name" value="Type_1_exporter"/>
</dbReference>
<accession>A0A975D5V6</accession>
<dbReference type="Pfam" id="PF00664">
    <property type="entry name" value="ABC_membrane"/>
    <property type="match status" value="1"/>
</dbReference>
<feature type="transmembrane region" description="Helical" evidence="7">
    <location>
        <begin position="176"/>
        <end position="194"/>
    </location>
</feature>
<evidence type="ECO:0000256" key="4">
    <source>
        <dbReference type="ARBA" id="ARBA00022840"/>
    </source>
</evidence>
<evidence type="ECO:0000256" key="5">
    <source>
        <dbReference type="ARBA" id="ARBA00022989"/>
    </source>
</evidence>
<evidence type="ECO:0000313" key="10">
    <source>
        <dbReference type="EMBL" id="QTH23630.1"/>
    </source>
</evidence>
<dbReference type="PROSITE" id="PS00211">
    <property type="entry name" value="ABC_TRANSPORTER_1"/>
    <property type="match status" value="1"/>
</dbReference>
<dbReference type="AlphaFoldDB" id="A0A975D5V6"/>
<evidence type="ECO:0000259" key="8">
    <source>
        <dbReference type="PROSITE" id="PS50893"/>
    </source>
</evidence>
<evidence type="ECO:0000259" key="9">
    <source>
        <dbReference type="PROSITE" id="PS50929"/>
    </source>
</evidence>
<dbReference type="InterPro" id="IPR003439">
    <property type="entry name" value="ABC_transporter-like_ATP-bd"/>
</dbReference>
<dbReference type="InterPro" id="IPR011527">
    <property type="entry name" value="ABC1_TM_dom"/>
</dbReference>
<organism evidence="10 11">
    <name type="scientific">Rhizorhabdus wittichii</name>
    <dbReference type="NCBI Taxonomy" id="160791"/>
    <lineage>
        <taxon>Bacteria</taxon>
        <taxon>Pseudomonadati</taxon>
        <taxon>Pseudomonadota</taxon>
        <taxon>Alphaproteobacteria</taxon>
        <taxon>Sphingomonadales</taxon>
        <taxon>Sphingomonadaceae</taxon>
        <taxon>Rhizorhabdus</taxon>
    </lineage>
</organism>
<feature type="domain" description="ABC transporter" evidence="8">
    <location>
        <begin position="355"/>
        <end position="590"/>
    </location>
</feature>
<dbReference type="PROSITE" id="PS50893">
    <property type="entry name" value="ABC_TRANSPORTER_2"/>
    <property type="match status" value="1"/>
</dbReference>
<evidence type="ECO:0000256" key="7">
    <source>
        <dbReference type="SAM" id="Phobius"/>
    </source>
</evidence>
<dbReference type="InterPro" id="IPR017871">
    <property type="entry name" value="ABC_transporter-like_CS"/>
</dbReference>
<sequence>MRIGPIADFAGFVLRRSGGRGMTALVLLLLGSLSEGVSILLLIPLLQFAGGAGGGVPMASLPLVGHLFDPATRITLVPLLGCFLAFVTAQAVLTRFKAVHVARMMQLCVDAIRLRLFRAIGAARWTRVAATRAADLQQALTGDVERVRAAVYNLLLLLQALVMVAIYAVLAAAISPVMTLFAVGVGGVVLLALYPVRRRATRFGETLGASLADQQHMISEFLAGMKVAKAFNAEAGYAARLEAMLREVRDEMLRFARATANGTLLFQLVGAVAAVGFIHVSVAVLHLPLARIAVLLFLFVRIGPRFNMIQDSLQQLLSHLPAWQDSRRLIARFEADREKDEGADLAAVPPLRHEIRFDRVGMDYGAGGLPVLRDVSFAIPAGRITAIAGPSGSGKTTLADMVMGLVEPSAGRVLLDGRPLDGCGLRAWRDRVAYVPQDGFLLNDSIAANLAVAAPGADAARMWAALEASGAAGFVARMPAGLDTVVADRGIRLSGGERQRIALARALLRRPDLLILDEATSALDEDNETLIIRSLERLRGTMAILVIAHRARITAIADQVVQIEQGRVRVCGPVSLDGVVPFPPQRTGPAPAAVVTRSASHGE</sequence>
<reference evidence="10" key="1">
    <citation type="submission" date="2020-07" db="EMBL/GenBank/DDBJ databases">
        <authorList>
            <person name="Camacho E."/>
        </authorList>
    </citation>
    <scope>NUCLEOTIDE SEQUENCE</scope>
    <source>
        <strain evidence="10">MPO218</strain>
    </source>
</reference>
<keyword evidence="6 7" id="KW-0472">Membrane</keyword>
<dbReference type="GO" id="GO:0005886">
    <property type="term" value="C:plasma membrane"/>
    <property type="evidence" value="ECO:0007669"/>
    <property type="project" value="UniProtKB-SubCell"/>
</dbReference>
<dbReference type="SMART" id="SM00382">
    <property type="entry name" value="AAA"/>
    <property type="match status" value="1"/>
</dbReference>
<proteinExistence type="predicted"/>
<dbReference type="GO" id="GO:0034040">
    <property type="term" value="F:ATPase-coupled lipid transmembrane transporter activity"/>
    <property type="evidence" value="ECO:0007669"/>
    <property type="project" value="TreeGrafter"/>
</dbReference>
<feature type="transmembrane region" description="Helical" evidence="7">
    <location>
        <begin position="255"/>
        <end position="277"/>
    </location>
</feature>
<protein>
    <submittedName>
        <fullName evidence="10">ABC transporter ATP-binding protein</fullName>
    </submittedName>
</protein>
<dbReference type="InterPro" id="IPR027417">
    <property type="entry name" value="P-loop_NTPase"/>
</dbReference>
<evidence type="ECO:0000256" key="1">
    <source>
        <dbReference type="ARBA" id="ARBA00004651"/>
    </source>
</evidence>
<evidence type="ECO:0000256" key="3">
    <source>
        <dbReference type="ARBA" id="ARBA00022741"/>
    </source>
</evidence>
<keyword evidence="2 7" id="KW-0812">Transmembrane</keyword>
<dbReference type="GO" id="GO:0005524">
    <property type="term" value="F:ATP binding"/>
    <property type="evidence" value="ECO:0007669"/>
    <property type="project" value="UniProtKB-KW"/>
</dbReference>
<evidence type="ECO:0000256" key="6">
    <source>
        <dbReference type="ARBA" id="ARBA00023136"/>
    </source>
</evidence>
<dbReference type="InterPro" id="IPR036640">
    <property type="entry name" value="ABC1_TM_sf"/>
</dbReference>
<feature type="transmembrane region" description="Helical" evidence="7">
    <location>
        <begin position="150"/>
        <end position="170"/>
    </location>
</feature>
<keyword evidence="3" id="KW-0547">Nucleotide-binding</keyword>
<dbReference type="InterPro" id="IPR003593">
    <property type="entry name" value="AAA+_ATPase"/>
</dbReference>
<dbReference type="EMBL" id="CP059319">
    <property type="protein sequence ID" value="QTH23630.1"/>
    <property type="molecule type" value="Genomic_DNA"/>
</dbReference>
<evidence type="ECO:0000256" key="2">
    <source>
        <dbReference type="ARBA" id="ARBA00022692"/>
    </source>
</evidence>
<feature type="transmembrane region" description="Helical" evidence="7">
    <location>
        <begin position="24"/>
        <end position="50"/>
    </location>
</feature>
<feature type="domain" description="ABC transmembrane type-1" evidence="9">
    <location>
        <begin position="24"/>
        <end position="318"/>
    </location>
</feature>
<dbReference type="GO" id="GO:0140359">
    <property type="term" value="F:ABC-type transporter activity"/>
    <property type="evidence" value="ECO:0007669"/>
    <property type="project" value="InterPro"/>
</dbReference>
<keyword evidence="4 10" id="KW-0067">ATP-binding</keyword>
<dbReference type="GO" id="GO:0016887">
    <property type="term" value="F:ATP hydrolysis activity"/>
    <property type="evidence" value="ECO:0007669"/>
    <property type="project" value="InterPro"/>
</dbReference>
<dbReference type="PANTHER" id="PTHR24221:SF654">
    <property type="entry name" value="ATP-BINDING CASSETTE SUB-FAMILY B MEMBER 6"/>
    <property type="match status" value="1"/>
</dbReference>
<dbReference type="Pfam" id="PF00005">
    <property type="entry name" value="ABC_tran"/>
    <property type="match status" value="1"/>
</dbReference>
<dbReference type="SUPFAM" id="SSF52540">
    <property type="entry name" value="P-loop containing nucleoside triphosphate hydrolases"/>
    <property type="match status" value="1"/>
</dbReference>